<comment type="cofactor">
    <cofactor evidence="1">
        <name>heme b</name>
        <dbReference type="ChEBI" id="CHEBI:60344"/>
    </cofactor>
</comment>
<protein>
    <recommendedName>
        <fullName evidence="14">Cytochrome b561 bacterial/Ni-hydrogenase domain-containing protein</fullName>
    </recommendedName>
</protein>
<dbReference type="InterPro" id="IPR052168">
    <property type="entry name" value="Cytochrome_b561_oxidase"/>
</dbReference>
<keyword evidence="16" id="KW-1185">Reference proteome</keyword>
<dbReference type="Gene3D" id="1.20.950.20">
    <property type="entry name" value="Transmembrane di-heme cytochromes, Chain C"/>
    <property type="match status" value="1"/>
</dbReference>
<evidence type="ECO:0000256" key="13">
    <source>
        <dbReference type="SAM" id="Phobius"/>
    </source>
</evidence>
<dbReference type="GO" id="GO:0046872">
    <property type="term" value="F:metal ion binding"/>
    <property type="evidence" value="ECO:0007669"/>
    <property type="project" value="UniProtKB-KW"/>
</dbReference>
<dbReference type="OrthoDB" id="1247465at2"/>
<dbReference type="PANTHER" id="PTHR30529:SF1">
    <property type="entry name" value="CYTOCHROME B561 HOMOLOG 2"/>
    <property type="match status" value="1"/>
</dbReference>
<evidence type="ECO:0000313" key="15">
    <source>
        <dbReference type="EMBL" id="OOZ41946.1"/>
    </source>
</evidence>
<evidence type="ECO:0000256" key="7">
    <source>
        <dbReference type="ARBA" id="ARBA00022723"/>
    </source>
</evidence>
<keyword evidence="11 13" id="KW-0472">Membrane</keyword>
<dbReference type="PANTHER" id="PTHR30529">
    <property type="entry name" value="CYTOCHROME B561"/>
    <property type="match status" value="1"/>
</dbReference>
<keyword evidence="4" id="KW-1003">Cell membrane</keyword>
<dbReference type="AlphaFoldDB" id="A0A1T2LAH2"/>
<evidence type="ECO:0000256" key="2">
    <source>
        <dbReference type="ARBA" id="ARBA00004651"/>
    </source>
</evidence>
<feature type="transmembrane region" description="Helical" evidence="13">
    <location>
        <begin position="15"/>
        <end position="33"/>
    </location>
</feature>
<dbReference type="EMBL" id="MPRL01000004">
    <property type="protein sequence ID" value="OOZ41946.1"/>
    <property type="molecule type" value="Genomic_DNA"/>
</dbReference>
<proteinExistence type="inferred from homology"/>
<keyword evidence="7" id="KW-0479">Metal-binding</keyword>
<dbReference type="InterPro" id="IPR011577">
    <property type="entry name" value="Cyt_b561_bac/Ni-Hgenase"/>
</dbReference>
<dbReference type="SUPFAM" id="SSF81342">
    <property type="entry name" value="Transmembrane di-heme cytochromes"/>
    <property type="match status" value="1"/>
</dbReference>
<evidence type="ECO:0000256" key="10">
    <source>
        <dbReference type="ARBA" id="ARBA00023004"/>
    </source>
</evidence>
<feature type="domain" description="Cytochrome b561 bacterial/Ni-hydrogenase" evidence="14">
    <location>
        <begin position="9"/>
        <end position="172"/>
    </location>
</feature>
<comment type="subcellular location">
    <subcellularLocation>
        <location evidence="2">Cell membrane</location>
        <topology evidence="2">Multi-pass membrane protein</topology>
    </subcellularLocation>
</comment>
<dbReference type="RefSeq" id="WP_078482395.1">
    <property type="nucleotide sequence ID" value="NZ_MPRL01000004.1"/>
</dbReference>
<evidence type="ECO:0000256" key="4">
    <source>
        <dbReference type="ARBA" id="ARBA00022475"/>
    </source>
</evidence>
<accession>A0A1T2LAH2</accession>
<dbReference type="InterPro" id="IPR016174">
    <property type="entry name" value="Di-haem_cyt_TM"/>
</dbReference>
<dbReference type="Proteomes" id="UP000191110">
    <property type="component" value="Unassembled WGS sequence"/>
</dbReference>
<keyword evidence="10" id="KW-0408">Iron</keyword>
<evidence type="ECO:0000256" key="1">
    <source>
        <dbReference type="ARBA" id="ARBA00001970"/>
    </source>
</evidence>
<evidence type="ECO:0000256" key="12">
    <source>
        <dbReference type="ARBA" id="ARBA00037975"/>
    </source>
</evidence>
<evidence type="ECO:0000256" key="5">
    <source>
        <dbReference type="ARBA" id="ARBA00022617"/>
    </source>
</evidence>
<dbReference type="GO" id="GO:0009055">
    <property type="term" value="F:electron transfer activity"/>
    <property type="evidence" value="ECO:0007669"/>
    <property type="project" value="InterPro"/>
</dbReference>
<dbReference type="GO" id="GO:0005886">
    <property type="term" value="C:plasma membrane"/>
    <property type="evidence" value="ECO:0007669"/>
    <property type="project" value="UniProtKB-SubCell"/>
</dbReference>
<dbReference type="GO" id="GO:0020037">
    <property type="term" value="F:heme binding"/>
    <property type="evidence" value="ECO:0007669"/>
    <property type="project" value="TreeGrafter"/>
</dbReference>
<evidence type="ECO:0000259" key="14">
    <source>
        <dbReference type="Pfam" id="PF01292"/>
    </source>
</evidence>
<feature type="transmembrane region" description="Helical" evidence="13">
    <location>
        <begin position="53"/>
        <end position="71"/>
    </location>
</feature>
<comment type="caution">
    <text evidence="15">The sequence shown here is derived from an EMBL/GenBank/DDBJ whole genome shotgun (WGS) entry which is preliminary data.</text>
</comment>
<evidence type="ECO:0000256" key="8">
    <source>
        <dbReference type="ARBA" id="ARBA00022982"/>
    </source>
</evidence>
<dbReference type="Pfam" id="PF01292">
    <property type="entry name" value="Ni_hydr_CYTB"/>
    <property type="match status" value="1"/>
</dbReference>
<keyword evidence="9 13" id="KW-1133">Transmembrane helix</keyword>
<evidence type="ECO:0000313" key="16">
    <source>
        <dbReference type="Proteomes" id="UP000191110"/>
    </source>
</evidence>
<evidence type="ECO:0000256" key="6">
    <source>
        <dbReference type="ARBA" id="ARBA00022692"/>
    </source>
</evidence>
<evidence type="ECO:0000256" key="9">
    <source>
        <dbReference type="ARBA" id="ARBA00022989"/>
    </source>
</evidence>
<gene>
    <name evidence="15" type="ORF">BOW53_01900</name>
</gene>
<dbReference type="GO" id="GO:0022904">
    <property type="term" value="P:respiratory electron transport chain"/>
    <property type="evidence" value="ECO:0007669"/>
    <property type="project" value="InterPro"/>
</dbReference>
<comment type="similarity">
    <text evidence="12">Belongs to the cytochrome b561 family.</text>
</comment>
<keyword evidence="8" id="KW-0249">Electron transport</keyword>
<keyword evidence="3" id="KW-0813">Transport</keyword>
<keyword evidence="6 13" id="KW-0812">Transmembrane</keyword>
<evidence type="ECO:0000256" key="11">
    <source>
        <dbReference type="ARBA" id="ARBA00023136"/>
    </source>
</evidence>
<sequence length="181" mass="19876">MLNNNAYEYGAISKLLHWIMALAIIALIGVGLYMTGLDRDDTTRQMIYGQHKAVGVVILLLLIARIIWLKISPAPPLPVNFSRGESALINALQGLLYLLLILLPVSGYLMSTAAGYPINLFDLYELPQLIGKNKEIANAAKQAHHIMGTAIMVLVTLHILGALKHRITAKGSARDILKRML</sequence>
<reference evidence="15 16" key="1">
    <citation type="submission" date="2016-11" db="EMBL/GenBank/DDBJ databases">
        <title>Mixed transmission modes and dynamic genome evolution in an obligate animal-bacterial symbiosis.</title>
        <authorList>
            <person name="Russell S.L."/>
            <person name="Corbett-Detig R.B."/>
            <person name="Cavanaugh C.M."/>
        </authorList>
    </citation>
    <scope>NUCLEOTIDE SEQUENCE [LARGE SCALE GENOMIC DNA]</scope>
    <source>
        <strain evidence="15">Sveles-Q1</strain>
    </source>
</reference>
<keyword evidence="5" id="KW-0349">Heme</keyword>
<organism evidence="15 16">
    <name type="scientific">Solemya pervernicosa gill symbiont</name>
    <dbReference type="NCBI Taxonomy" id="642797"/>
    <lineage>
        <taxon>Bacteria</taxon>
        <taxon>Pseudomonadati</taxon>
        <taxon>Pseudomonadota</taxon>
        <taxon>Gammaproteobacteria</taxon>
        <taxon>sulfur-oxidizing symbionts</taxon>
    </lineage>
</organism>
<name>A0A1T2LAH2_9GAMM</name>
<feature type="transmembrane region" description="Helical" evidence="13">
    <location>
        <begin position="91"/>
        <end position="110"/>
    </location>
</feature>
<evidence type="ECO:0000256" key="3">
    <source>
        <dbReference type="ARBA" id="ARBA00022448"/>
    </source>
</evidence>